<keyword evidence="1" id="KW-0472">Membrane</keyword>
<sequence length="122" mass="14038">MGGQAVNSQDSCWLCILLWGIGWPFLLLLLLRFHHEEPGFNRQGQNSEHVSYHMDHAKHCCKVAELVFWQLNESSAFQLGPGFLLQTSSMHHDKRGVKASFPKHKFLLVLRLPSRTEHCESE</sequence>
<proteinExistence type="predicted"/>
<dbReference type="Proteomes" id="UP001222027">
    <property type="component" value="Unassembled WGS sequence"/>
</dbReference>
<keyword evidence="1" id="KW-0812">Transmembrane</keyword>
<feature type="transmembrane region" description="Helical" evidence="1">
    <location>
        <begin position="12"/>
        <end position="33"/>
    </location>
</feature>
<protein>
    <submittedName>
        <fullName evidence="2">Uncharacterized protein</fullName>
    </submittedName>
</protein>
<keyword evidence="1" id="KW-1133">Transmembrane helix</keyword>
<evidence type="ECO:0000313" key="2">
    <source>
        <dbReference type="EMBL" id="KAJ8480038.1"/>
    </source>
</evidence>
<organism evidence="2 3">
    <name type="scientific">Ensete ventricosum</name>
    <name type="common">Abyssinian banana</name>
    <name type="synonym">Musa ensete</name>
    <dbReference type="NCBI Taxonomy" id="4639"/>
    <lineage>
        <taxon>Eukaryota</taxon>
        <taxon>Viridiplantae</taxon>
        <taxon>Streptophyta</taxon>
        <taxon>Embryophyta</taxon>
        <taxon>Tracheophyta</taxon>
        <taxon>Spermatophyta</taxon>
        <taxon>Magnoliopsida</taxon>
        <taxon>Liliopsida</taxon>
        <taxon>Zingiberales</taxon>
        <taxon>Musaceae</taxon>
        <taxon>Ensete</taxon>
    </lineage>
</organism>
<reference evidence="2 3" key="1">
    <citation type="submission" date="2022-12" db="EMBL/GenBank/DDBJ databases">
        <title>Chromosome-scale assembly of the Ensete ventricosum genome.</title>
        <authorList>
            <person name="Dussert Y."/>
            <person name="Stocks J."/>
            <person name="Wendawek A."/>
            <person name="Woldeyes F."/>
            <person name="Nichols R.A."/>
            <person name="Borrell J.S."/>
        </authorList>
    </citation>
    <scope>NUCLEOTIDE SEQUENCE [LARGE SCALE GENOMIC DNA]</scope>
    <source>
        <strain evidence="3">cv. Maze</strain>
        <tissue evidence="2">Seeds</tissue>
    </source>
</reference>
<gene>
    <name evidence="2" type="ORF">OPV22_023765</name>
</gene>
<dbReference type="EMBL" id="JAQQAF010000006">
    <property type="protein sequence ID" value="KAJ8480038.1"/>
    <property type="molecule type" value="Genomic_DNA"/>
</dbReference>
<accession>A0AAV8QST0</accession>
<comment type="caution">
    <text evidence="2">The sequence shown here is derived from an EMBL/GenBank/DDBJ whole genome shotgun (WGS) entry which is preliminary data.</text>
</comment>
<dbReference type="AlphaFoldDB" id="A0AAV8QST0"/>
<evidence type="ECO:0000256" key="1">
    <source>
        <dbReference type="SAM" id="Phobius"/>
    </source>
</evidence>
<name>A0AAV8QST0_ENSVE</name>
<evidence type="ECO:0000313" key="3">
    <source>
        <dbReference type="Proteomes" id="UP001222027"/>
    </source>
</evidence>
<keyword evidence="3" id="KW-1185">Reference proteome</keyword>